<dbReference type="Gene3D" id="3.40.50.300">
    <property type="entry name" value="P-loop containing nucleotide triphosphate hydrolases"/>
    <property type="match status" value="1"/>
</dbReference>
<dbReference type="InterPro" id="IPR027417">
    <property type="entry name" value="P-loop_NTPase"/>
</dbReference>
<evidence type="ECO:0000313" key="6">
    <source>
        <dbReference type="EMBL" id="MBA4536697.1"/>
    </source>
</evidence>
<dbReference type="GO" id="GO:0016887">
    <property type="term" value="F:ATP hydrolysis activity"/>
    <property type="evidence" value="ECO:0007669"/>
    <property type="project" value="InterPro"/>
</dbReference>
<evidence type="ECO:0000313" key="9">
    <source>
        <dbReference type="Proteomes" id="UP000570010"/>
    </source>
</evidence>
<keyword evidence="8" id="KW-1185">Reference proteome</keyword>
<comment type="caution">
    <text evidence="7">The sequence shown here is derived from an EMBL/GenBank/DDBJ whole genome shotgun (WGS) entry which is preliminary data.</text>
</comment>
<dbReference type="InterPro" id="IPR003439">
    <property type="entry name" value="ABC_transporter-like_ATP-bd"/>
</dbReference>
<reference evidence="7 8" key="1">
    <citation type="submission" date="2020-02" db="EMBL/GenBank/DDBJ databases">
        <title>Bacillus aquiflavi sp. nov., isolated from yellow water of strong flavor Chinese baijiu in Yibin region of China.</title>
        <authorList>
            <person name="Xie J."/>
        </authorList>
    </citation>
    <scope>NUCLEOTIDE SEQUENCE [LARGE SCALE GENOMIC DNA]</scope>
    <source>
        <strain evidence="7 8">3H-10</strain>
    </source>
</reference>
<evidence type="ECO:0000256" key="3">
    <source>
        <dbReference type="ARBA" id="ARBA00022741"/>
    </source>
</evidence>
<dbReference type="Proteomes" id="UP000570010">
    <property type="component" value="Unassembled WGS sequence"/>
</dbReference>
<dbReference type="Proteomes" id="UP000472971">
    <property type="component" value="Unassembled WGS sequence"/>
</dbReference>
<evidence type="ECO:0000313" key="8">
    <source>
        <dbReference type="Proteomes" id="UP000472971"/>
    </source>
</evidence>
<dbReference type="GO" id="GO:0005524">
    <property type="term" value="F:ATP binding"/>
    <property type="evidence" value="ECO:0007669"/>
    <property type="project" value="UniProtKB-KW"/>
</dbReference>
<protein>
    <submittedName>
        <fullName evidence="7">ABC transporter ATP-binding protein</fullName>
    </submittedName>
</protein>
<dbReference type="InterPro" id="IPR003593">
    <property type="entry name" value="AAA+_ATPase"/>
</dbReference>
<accession>A0A6B3VXR7</accession>
<evidence type="ECO:0000256" key="4">
    <source>
        <dbReference type="ARBA" id="ARBA00022840"/>
    </source>
</evidence>
<comment type="similarity">
    <text evidence="1">Belongs to the ABC transporter superfamily.</text>
</comment>
<keyword evidence="2" id="KW-0813">Transport</keyword>
<name>A0A6B3VXR7_9BACI</name>
<dbReference type="PANTHER" id="PTHR42711:SF5">
    <property type="entry name" value="ABC TRANSPORTER ATP-BINDING PROTEIN NATA"/>
    <property type="match status" value="1"/>
</dbReference>
<evidence type="ECO:0000259" key="5">
    <source>
        <dbReference type="PROSITE" id="PS50893"/>
    </source>
</evidence>
<dbReference type="PANTHER" id="PTHR42711">
    <property type="entry name" value="ABC TRANSPORTER ATP-BINDING PROTEIN"/>
    <property type="match status" value="1"/>
</dbReference>
<dbReference type="AlphaFoldDB" id="A0A6B3VXR7"/>
<dbReference type="Pfam" id="PF00005">
    <property type="entry name" value="ABC_tran"/>
    <property type="match status" value="1"/>
</dbReference>
<evidence type="ECO:0000256" key="2">
    <source>
        <dbReference type="ARBA" id="ARBA00022448"/>
    </source>
</evidence>
<evidence type="ECO:0000313" key="7">
    <source>
        <dbReference type="EMBL" id="NEY81065.1"/>
    </source>
</evidence>
<sequence length="240" mass="27586">MKIKVEGVNKSYNKKQVLSDINFTIDDNEIVAIVGPNGAGKTTLLEMLMTLRSFDSGNIFIMDYDLRKESHIYQVRSKFGVVFQEGGMYAYLRIREILDLFAGFSNVSKQRVEEVIRLFSLESHLGIKYEKLSGGWKQRTLLAISFLHKPQLLFLDEPTTGLDPQATEDLWEVIRLSKEKGTSVLLSTHSLEEIDMYCDRVMILNNQKIAEFDTPEALKDKYECSFFKEVYFKVLKGGKK</sequence>
<feature type="domain" description="ABC transporter" evidence="5">
    <location>
        <begin position="3"/>
        <end position="231"/>
    </location>
</feature>
<dbReference type="EMBL" id="JACEIO010000010">
    <property type="protein sequence ID" value="MBA4536697.1"/>
    <property type="molecule type" value="Genomic_DNA"/>
</dbReference>
<dbReference type="InterPro" id="IPR050763">
    <property type="entry name" value="ABC_transporter_ATP-binding"/>
</dbReference>
<dbReference type="EMBL" id="JAAIWN010000010">
    <property type="protein sequence ID" value="NEY81065.1"/>
    <property type="molecule type" value="Genomic_DNA"/>
</dbReference>
<dbReference type="SUPFAM" id="SSF52540">
    <property type="entry name" value="P-loop containing nucleoside triphosphate hydrolases"/>
    <property type="match status" value="1"/>
</dbReference>
<reference evidence="6 9" key="2">
    <citation type="submission" date="2020-07" db="EMBL/GenBank/DDBJ databases">
        <authorList>
            <person name="Feng H."/>
        </authorList>
    </citation>
    <scope>NUCLEOTIDE SEQUENCE [LARGE SCALE GENOMIC DNA]</scope>
    <source>
        <strain evidence="9">s-12</strain>
        <strain evidence="6">S-12</strain>
    </source>
</reference>
<keyword evidence="4 7" id="KW-0067">ATP-binding</keyword>
<proteinExistence type="inferred from homology"/>
<keyword evidence="3" id="KW-0547">Nucleotide-binding</keyword>
<dbReference type="CDD" id="cd03230">
    <property type="entry name" value="ABC_DR_subfamily_A"/>
    <property type="match status" value="1"/>
</dbReference>
<dbReference type="PROSITE" id="PS50893">
    <property type="entry name" value="ABC_TRANSPORTER_2"/>
    <property type="match status" value="1"/>
</dbReference>
<dbReference type="SMART" id="SM00382">
    <property type="entry name" value="AAA"/>
    <property type="match status" value="1"/>
</dbReference>
<organism evidence="7 8">
    <name type="scientific">Bacillus aquiflavi</name>
    <dbReference type="NCBI Taxonomy" id="2672567"/>
    <lineage>
        <taxon>Bacteria</taxon>
        <taxon>Bacillati</taxon>
        <taxon>Bacillota</taxon>
        <taxon>Bacilli</taxon>
        <taxon>Bacillales</taxon>
        <taxon>Bacillaceae</taxon>
        <taxon>Bacillus</taxon>
    </lineage>
</organism>
<dbReference type="RefSeq" id="WP_163241120.1">
    <property type="nucleotide sequence ID" value="NZ_CP082780.1"/>
</dbReference>
<evidence type="ECO:0000256" key="1">
    <source>
        <dbReference type="ARBA" id="ARBA00005417"/>
    </source>
</evidence>
<gene>
    <name evidence="7" type="ORF">G4D64_05915</name>
    <name evidence="6" type="ORF">H1Z61_05945</name>
</gene>